<evidence type="ECO:0000256" key="3">
    <source>
        <dbReference type="ARBA" id="ARBA00023038"/>
    </source>
</evidence>
<evidence type="ECO:0000313" key="6">
    <source>
        <dbReference type="Proteomes" id="UP000092124"/>
    </source>
</evidence>
<reference evidence="5 6" key="1">
    <citation type="submission" date="2016-06" db="EMBL/GenBank/DDBJ databases">
        <title>The Draft Genome Sequence and Annotation of the Desert Woodrat Neotoma lepida.</title>
        <authorList>
            <person name="Campbell M."/>
            <person name="Oakeson K.F."/>
            <person name="Yandell M."/>
            <person name="Halpert J.R."/>
            <person name="Dearing D."/>
        </authorList>
    </citation>
    <scope>NUCLEOTIDE SEQUENCE [LARGE SCALE GENOMIC DNA]</scope>
    <source>
        <strain evidence="5">417</strain>
        <tissue evidence="5">Liver</tissue>
    </source>
</reference>
<dbReference type="AlphaFoldDB" id="A0A1A6HFI8"/>
<keyword evidence="6" id="KW-1185">Reference proteome</keyword>
<feature type="domain" description="LIM zinc-binding" evidence="4">
    <location>
        <begin position="21"/>
        <end position="50"/>
    </location>
</feature>
<name>A0A1A6HFI8_NEOLE</name>
<evidence type="ECO:0000256" key="1">
    <source>
        <dbReference type="ARBA" id="ARBA00022723"/>
    </source>
</evidence>
<gene>
    <name evidence="5" type="ORF">A6R68_16536</name>
</gene>
<dbReference type="InterPro" id="IPR001781">
    <property type="entry name" value="Znf_LIM"/>
</dbReference>
<proteinExistence type="predicted"/>
<keyword evidence="1" id="KW-0479">Metal-binding</keyword>
<dbReference type="Gene3D" id="2.10.110.10">
    <property type="entry name" value="Cysteine Rich Protein"/>
    <property type="match status" value="1"/>
</dbReference>
<evidence type="ECO:0000313" key="5">
    <source>
        <dbReference type="EMBL" id="OBS77024.1"/>
    </source>
</evidence>
<evidence type="ECO:0000256" key="2">
    <source>
        <dbReference type="ARBA" id="ARBA00022833"/>
    </source>
</evidence>
<keyword evidence="2" id="KW-0862">Zinc</keyword>
<evidence type="ECO:0000259" key="4">
    <source>
        <dbReference type="Pfam" id="PF00412"/>
    </source>
</evidence>
<dbReference type="EMBL" id="LZPO01034772">
    <property type="protein sequence ID" value="OBS77024.1"/>
    <property type="molecule type" value="Genomic_DNA"/>
</dbReference>
<keyword evidence="3" id="KW-0440">LIM domain</keyword>
<dbReference type="Pfam" id="PF00412">
    <property type="entry name" value="LIM"/>
    <property type="match status" value="1"/>
</dbReference>
<protein>
    <recommendedName>
        <fullName evidence="4">LIM zinc-binding domain-containing protein</fullName>
    </recommendedName>
</protein>
<sequence length="61" mass="7131">MNNPWFVLLRNLMPGEEAWRCRGCGGYVPLSQRLYRTTSEAWHSSCFRCSLDLSEQLFFLG</sequence>
<accession>A0A1A6HFI8</accession>
<dbReference type="STRING" id="56216.A0A1A6HFI8"/>
<dbReference type="GO" id="GO:0046872">
    <property type="term" value="F:metal ion binding"/>
    <property type="evidence" value="ECO:0007669"/>
    <property type="project" value="UniProtKB-KW"/>
</dbReference>
<dbReference type="Proteomes" id="UP000092124">
    <property type="component" value="Unassembled WGS sequence"/>
</dbReference>
<organism evidence="5 6">
    <name type="scientific">Neotoma lepida</name>
    <name type="common">Desert woodrat</name>
    <dbReference type="NCBI Taxonomy" id="56216"/>
    <lineage>
        <taxon>Eukaryota</taxon>
        <taxon>Metazoa</taxon>
        <taxon>Chordata</taxon>
        <taxon>Craniata</taxon>
        <taxon>Vertebrata</taxon>
        <taxon>Euteleostomi</taxon>
        <taxon>Mammalia</taxon>
        <taxon>Eutheria</taxon>
        <taxon>Euarchontoglires</taxon>
        <taxon>Glires</taxon>
        <taxon>Rodentia</taxon>
        <taxon>Myomorpha</taxon>
        <taxon>Muroidea</taxon>
        <taxon>Cricetidae</taxon>
        <taxon>Neotominae</taxon>
        <taxon>Neotoma</taxon>
    </lineage>
</organism>
<comment type="caution">
    <text evidence="5">The sequence shown here is derived from an EMBL/GenBank/DDBJ whole genome shotgun (WGS) entry which is preliminary data.</text>
</comment>